<sequence>MNMALNIPQDADAFDYGYSKGFEDYMVGNTREQIKQNGSQIAVAYALGYELGYDHAVAYLRNREEAYQPN</sequence>
<comment type="caution">
    <text evidence="1">The sequence shown here is derived from an EMBL/GenBank/DDBJ whole genome shotgun (WGS) entry which is preliminary data.</text>
</comment>
<dbReference type="EMBL" id="PFFQ01000067">
    <property type="protein sequence ID" value="PIW13663.1"/>
    <property type="molecule type" value="Genomic_DNA"/>
</dbReference>
<evidence type="ECO:0000313" key="1">
    <source>
        <dbReference type="EMBL" id="PIW13663.1"/>
    </source>
</evidence>
<name>A0A2M7FX37_9BACT</name>
<dbReference type="AlphaFoldDB" id="A0A2M7FX37"/>
<evidence type="ECO:0000313" key="2">
    <source>
        <dbReference type="Proteomes" id="UP000231019"/>
    </source>
</evidence>
<accession>A0A2M7FX37</accession>
<dbReference type="Proteomes" id="UP000231019">
    <property type="component" value="Unassembled WGS sequence"/>
</dbReference>
<protein>
    <submittedName>
        <fullName evidence="1">Uncharacterized protein</fullName>
    </submittedName>
</protein>
<proteinExistence type="predicted"/>
<reference evidence="1 2" key="1">
    <citation type="submission" date="2017-09" db="EMBL/GenBank/DDBJ databases">
        <title>Depth-based differentiation of microbial function through sediment-hosted aquifers and enrichment of novel symbionts in the deep terrestrial subsurface.</title>
        <authorList>
            <person name="Probst A.J."/>
            <person name="Ladd B."/>
            <person name="Jarett J.K."/>
            <person name="Geller-Mcgrath D.E."/>
            <person name="Sieber C.M."/>
            <person name="Emerson J.B."/>
            <person name="Anantharaman K."/>
            <person name="Thomas B.C."/>
            <person name="Malmstrom R."/>
            <person name="Stieglmeier M."/>
            <person name="Klingl A."/>
            <person name="Woyke T."/>
            <person name="Ryan C.M."/>
            <person name="Banfield J.F."/>
        </authorList>
    </citation>
    <scope>NUCLEOTIDE SEQUENCE [LARGE SCALE GENOMIC DNA]</scope>
    <source>
        <strain evidence="1">CG17_big_fil_post_rev_8_21_14_2_50_48_46</strain>
    </source>
</reference>
<organism evidence="1 2">
    <name type="scientific">bacterium (Candidatus Blackallbacteria) CG17_big_fil_post_rev_8_21_14_2_50_48_46</name>
    <dbReference type="NCBI Taxonomy" id="2014261"/>
    <lineage>
        <taxon>Bacteria</taxon>
        <taxon>Candidatus Blackallbacteria</taxon>
    </lineage>
</organism>
<gene>
    <name evidence="1" type="ORF">COW36_25000</name>
</gene>